<feature type="compositionally biased region" description="Acidic residues" evidence="4">
    <location>
        <begin position="24"/>
        <end position="35"/>
    </location>
</feature>
<dbReference type="InterPro" id="IPR001680">
    <property type="entry name" value="WD40_rpt"/>
</dbReference>
<evidence type="ECO:0000256" key="4">
    <source>
        <dbReference type="SAM" id="MobiDB-lite"/>
    </source>
</evidence>
<evidence type="ECO:0000256" key="3">
    <source>
        <dbReference type="PROSITE-ProRule" id="PRU00221"/>
    </source>
</evidence>
<feature type="domain" description="Transcription factor spt8 beta-propeller" evidence="5">
    <location>
        <begin position="472"/>
        <end position="523"/>
    </location>
</feature>
<evidence type="ECO:0000259" key="5">
    <source>
        <dbReference type="Pfam" id="PF23798"/>
    </source>
</evidence>
<dbReference type="SMART" id="SM00320">
    <property type="entry name" value="WD40"/>
    <property type="match status" value="6"/>
</dbReference>
<proteinExistence type="predicted"/>
<dbReference type="InterPro" id="IPR015943">
    <property type="entry name" value="WD40/YVTN_repeat-like_dom_sf"/>
</dbReference>
<evidence type="ECO:0000313" key="7">
    <source>
        <dbReference type="Proteomes" id="UP001648503"/>
    </source>
</evidence>
<dbReference type="PANTHER" id="PTHR22847:SF637">
    <property type="entry name" value="WD REPEAT DOMAIN 5B"/>
    <property type="match status" value="1"/>
</dbReference>
<dbReference type="InterPro" id="IPR057544">
    <property type="entry name" value="Beta-prop_SPT8"/>
</dbReference>
<keyword evidence="7" id="KW-1185">Reference proteome</keyword>
<dbReference type="EMBL" id="JAFCIX010000403">
    <property type="protein sequence ID" value="KAH6591608.1"/>
    <property type="molecule type" value="Genomic_DNA"/>
</dbReference>
<name>A0ABQ8F6V5_9FUNG</name>
<organism evidence="6 7">
    <name type="scientific">Batrachochytrium salamandrivorans</name>
    <dbReference type="NCBI Taxonomy" id="1357716"/>
    <lineage>
        <taxon>Eukaryota</taxon>
        <taxon>Fungi</taxon>
        <taxon>Fungi incertae sedis</taxon>
        <taxon>Chytridiomycota</taxon>
        <taxon>Chytridiomycota incertae sedis</taxon>
        <taxon>Chytridiomycetes</taxon>
        <taxon>Rhizophydiales</taxon>
        <taxon>Rhizophydiales incertae sedis</taxon>
        <taxon>Batrachochytrium</taxon>
    </lineage>
</organism>
<dbReference type="SUPFAM" id="SSF50978">
    <property type="entry name" value="WD40 repeat-like"/>
    <property type="match status" value="1"/>
</dbReference>
<reference evidence="6 7" key="1">
    <citation type="submission" date="2021-02" db="EMBL/GenBank/DDBJ databases">
        <title>Variation within the Batrachochytrium salamandrivorans European outbreak.</title>
        <authorList>
            <person name="Kelly M."/>
            <person name="Pasmans F."/>
            <person name="Shea T.P."/>
            <person name="Munoz J.F."/>
            <person name="Carranza S."/>
            <person name="Cuomo C.A."/>
            <person name="Martel A."/>
        </authorList>
    </citation>
    <scope>NUCLEOTIDE SEQUENCE [LARGE SCALE GENOMIC DNA]</scope>
    <source>
        <strain evidence="6 7">AMFP18/2</strain>
    </source>
</reference>
<dbReference type="PROSITE" id="PS50082">
    <property type="entry name" value="WD_REPEATS_2"/>
    <property type="match status" value="1"/>
</dbReference>
<dbReference type="PANTHER" id="PTHR22847">
    <property type="entry name" value="WD40 REPEAT PROTEIN"/>
    <property type="match status" value="1"/>
</dbReference>
<protein>
    <recommendedName>
        <fullName evidence="5">Transcription factor spt8 beta-propeller domain-containing protein</fullName>
    </recommendedName>
</protein>
<feature type="repeat" description="WD" evidence="3">
    <location>
        <begin position="208"/>
        <end position="249"/>
    </location>
</feature>
<evidence type="ECO:0000313" key="6">
    <source>
        <dbReference type="EMBL" id="KAH6591608.1"/>
    </source>
</evidence>
<gene>
    <name evidence="6" type="ORF">BASA50_008582</name>
</gene>
<feature type="region of interest" description="Disordered" evidence="4">
    <location>
        <begin position="1"/>
        <end position="58"/>
    </location>
</feature>
<keyword evidence="2" id="KW-0677">Repeat</keyword>
<comment type="caution">
    <text evidence="6">The sequence shown here is derived from an EMBL/GenBank/DDBJ whole genome shotgun (WGS) entry which is preliminary data.</text>
</comment>
<dbReference type="Proteomes" id="UP001648503">
    <property type="component" value="Unassembled WGS sequence"/>
</dbReference>
<dbReference type="Pfam" id="PF23798">
    <property type="entry name" value="Beta-prop_SPT8"/>
    <property type="match status" value="3"/>
</dbReference>
<evidence type="ECO:0000256" key="1">
    <source>
        <dbReference type="ARBA" id="ARBA00022574"/>
    </source>
</evidence>
<sequence>MTTERQHEYVQGKPSANGQSHDSDLEDVDMEEEVDSYIVSEGNTGATFDSKQDDDVDDTKPVNPPVSVYQCQQYDILPVGNAVHLSGINCLAATKDFRWVFSGSEDGFIRKFDFQQTINGDMMLTQNQKHGFVDSIQKAGVLISAWENEDRLAGPRLDHTHSNTPVRVSPVFSLDVHSEGVWCISGLDNGHMNLWTVRHDEGTCAHVFNAHSSTVSVVQISGSERSVLSGSWDKTVKLWSLETGAMKHEFKAASSQITSAAYQPIPINSTNQKSAVTDSLALVTSFDGTVFLLDHRLSTGLAKKLPSNLGSSPPWTLSACWSFDGSKVYCGRRNSIVDEFDVAGGGLIRSIRLPRDSGPVSLVRCLPNGRSLICASHDNVRLWDLQHEPEVAPSTPVENQVASQKEASAEVLVDDIGSRYPLFSDDFLDGDPFGQIFRPQPPPAPIRNPTLVDKQVKKSNKLLSKLIALTEQEPSVPFTIIPGHHGGVISSIAIDDSSRYMVTASGTRGWEGASTNSCLIYTITPTTST</sequence>
<feature type="domain" description="Transcription factor spt8 beta-propeller" evidence="5">
    <location>
        <begin position="278"/>
        <end position="388"/>
    </location>
</feature>
<dbReference type="Gene3D" id="2.130.10.10">
    <property type="entry name" value="YVTN repeat-like/Quinoprotein amine dehydrogenase"/>
    <property type="match status" value="2"/>
</dbReference>
<feature type="domain" description="Transcription factor spt8 beta-propeller" evidence="5">
    <location>
        <begin position="74"/>
        <end position="267"/>
    </location>
</feature>
<feature type="compositionally biased region" description="Basic and acidic residues" evidence="4">
    <location>
        <begin position="1"/>
        <end position="10"/>
    </location>
</feature>
<dbReference type="InterPro" id="IPR036322">
    <property type="entry name" value="WD40_repeat_dom_sf"/>
</dbReference>
<dbReference type="PROSITE" id="PS50294">
    <property type="entry name" value="WD_REPEATS_REGION"/>
    <property type="match status" value="1"/>
</dbReference>
<keyword evidence="1 3" id="KW-0853">WD repeat</keyword>
<evidence type="ECO:0000256" key="2">
    <source>
        <dbReference type="ARBA" id="ARBA00022737"/>
    </source>
</evidence>
<accession>A0ABQ8F6V5</accession>